<name>A0ABZ1KLN5_STRAH</name>
<dbReference type="EMBL" id="CP108164">
    <property type="protein sequence ID" value="WTQ79738.1"/>
    <property type="molecule type" value="Genomic_DNA"/>
</dbReference>
<feature type="compositionally biased region" description="Polar residues" evidence="1">
    <location>
        <begin position="21"/>
        <end position="32"/>
    </location>
</feature>
<evidence type="ECO:0000313" key="2">
    <source>
        <dbReference type="EMBL" id="WTQ79738.1"/>
    </source>
</evidence>
<gene>
    <name evidence="2" type="ORF">OG350_05215</name>
</gene>
<dbReference type="Proteomes" id="UP001622557">
    <property type="component" value="Chromosome"/>
</dbReference>
<accession>A0ABZ1KLN5</accession>
<dbReference type="GeneID" id="97279799"/>
<evidence type="ECO:0000256" key="1">
    <source>
        <dbReference type="SAM" id="MobiDB-lite"/>
    </source>
</evidence>
<reference evidence="2 3" key="1">
    <citation type="submission" date="2022-10" db="EMBL/GenBank/DDBJ databases">
        <title>The complete genomes of actinobacterial strains from the NBC collection.</title>
        <authorList>
            <person name="Joergensen T.S."/>
            <person name="Alvarez Arevalo M."/>
            <person name="Sterndorff E.B."/>
            <person name="Faurdal D."/>
            <person name="Vuksanovic O."/>
            <person name="Mourched A.-S."/>
            <person name="Charusanti P."/>
            <person name="Shaw S."/>
            <person name="Blin K."/>
            <person name="Weber T."/>
        </authorList>
    </citation>
    <scope>NUCLEOTIDE SEQUENCE [LARGE SCALE GENOMIC DNA]</scope>
    <source>
        <strain evidence="2 3">NBC_00156</strain>
    </source>
</reference>
<keyword evidence="3" id="KW-1185">Reference proteome</keyword>
<sequence length="47" mass="5064">MSENTPSQAEGERETDAPDTEQPTRTTPSQAEGENAADETPEEEDNA</sequence>
<feature type="compositionally biased region" description="Acidic residues" evidence="1">
    <location>
        <begin position="35"/>
        <end position="47"/>
    </location>
</feature>
<organism evidence="2 3">
    <name type="scientific">Streptomyces achromogenes</name>
    <dbReference type="NCBI Taxonomy" id="67255"/>
    <lineage>
        <taxon>Bacteria</taxon>
        <taxon>Bacillati</taxon>
        <taxon>Actinomycetota</taxon>
        <taxon>Actinomycetes</taxon>
        <taxon>Kitasatosporales</taxon>
        <taxon>Streptomycetaceae</taxon>
        <taxon>Streptomyces</taxon>
    </lineage>
</organism>
<evidence type="ECO:0000313" key="3">
    <source>
        <dbReference type="Proteomes" id="UP001622557"/>
    </source>
</evidence>
<feature type="region of interest" description="Disordered" evidence="1">
    <location>
        <begin position="1"/>
        <end position="47"/>
    </location>
</feature>
<protein>
    <submittedName>
        <fullName evidence="2">Uncharacterized protein</fullName>
    </submittedName>
</protein>
<dbReference type="RefSeq" id="WP_405445682.1">
    <property type="nucleotide sequence ID" value="NZ_CP108164.1"/>
</dbReference>
<proteinExistence type="predicted"/>